<dbReference type="EMBL" id="CAAE01014764">
    <property type="protein sequence ID" value="CAG05239.1"/>
    <property type="molecule type" value="Genomic_DNA"/>
</dbReference>
<dbReference type="KEGG" id="tng:GSTEN00025202G001"/>
<evidence type="ECO:0000313" key="2">
    <source>
        <dbReference type="EMBL" id="CAG05239.1"/>
    </source>
</evidence>
<dbReference type="OrthoDB" id="9946270at2759"/>
<reference evidence="2" key="1">
    <citation type="journal article" date="2004" name="Nature">
        <title>Genome duplication in the teleost fish Tetraodon nigroviridis reveals the early vertebrate proto-karyotype.</title>
        <authorList>
            <person name="Jaillon O."/>
            <person name="Aury J.-M."/>
            <person name="Brunet F."/>
            <person name="Petit J.-L."/>
            <person name="Stange-Thomann N."/>
            <person name="Mauceli E."/>
            <person name="Bouneau L."/>
            <person name="Fischer C."/>
            <person name="Ozouf-Costaz C."/>
            <person name="Bernot A."/>
            <person name="Nicaud S."/>
            <person name="Jaffe D."/>
            <person name="Fisher S."/>
            <person name="Lutfalla G."/>
            <person name="Dossat C."/>
            <person name="Segurens B."/>
            <person name="Dasilva C."/>
            <person name="Salanoubat M."/>
            <person name="Levy M."/>
            <person name="Boudet N."/>
            <person name="Castellano S."/>
            <person name="Anthouard V."/>
            <person name="Jubin C."/>
            <person name="Castelli V."/>
            <person name="Katinka M."/>
            <person name="Vacherie B."/>
            <person name="Biemont C."/>
            <person name="Skalli Z."/>
            <person name="Cattolico L."/>
            <person name="Poulain J."/>
            <person name="De Berardinis V."/>
            <person name="Cruaud C."/>
            <person name="Duprat S."/>
            <person name="Brottier P."/>
            <person name="Coutanceau J.-P."/>
            <person name="Gouzy J."/>
            <person name="Parra G."/>
            <person name="Lardier G."/>
            <person name="Chapple C."/>
            <person name="McKernan K.J."/>
            <person name="McEwan P."/>
            <person name="Bosak S."/>
            <person name="Kellis M."/>
            <person name="Volff J.-N."/>
            <person name="Guigo R."/>
            <person name="Zody M.C."/>
            <person name="Mesirov J."/>
            <person name="Lindblad-Toh K."/>
            <person name="Birren B."/>
            <person name="Nusbaum C."/>
            <person name="Kahn D."/>
            <person name="Robinson-Rechavi M."/>
            <person name="Laudet V."/>
            <person name="Schachter V."/>
            <person name="Quetier F."/>
            <person name="Saurin W."/>
            <person name="Scarpelli C."/>
            <person name="Wincker P."/>
            <person name="Lander E.S."/>
            <person name="Weissenbach J."/>
            <person name="Roest Crollius H."/>
        </authorList>
    </citation>
    <scope>NUCLEOTIDE SEQUENCE [LARGE SCALE GENOMIC DNA]</scope>
</reference>
<sequence length="228" mass="24843">QLDDILCPPSTCLRKSSNPELTHLGPAFKFRRHLSDDGKYVRRRSLGGGLTGRTLTCGLFLPGFHSFSHGAAGKYLLLPANPQQAHTGWQPSSEASNLVRMYSLNLGKSDPSLTSSLLLIFFVELHKAGNGSRLPGRREKSGFSARWTSPAFSGGEGYRRSSVFPEEAVYDIIAVTLRWLVPPKCGGGAEGGQAGSVNAYHDHNRAKEHSSAMKAQRERLRIPGLTLE</sequence>
<organism evidence="2">
    <name type="scientific">Tetraodon nigroviridis</name>
    <name type="common">Spotted green pufferfish</name>
    <name type="synonym">Chelonodon nigroviridis</name>
    <dbReference type="NCBI Taxonomy" id="99883"/>
    <lineage>
        <taxon>Eukaryota</taxon>
        <taxon>Metazoa</taxon>
        <taxon>Chordata</taxon>
        <taxon>Craniata</taxon>
        <taxon>Vertebrata</taxon>
        <taxon>Euteleostomi</taxon>
        <taxon>Actinopterygii</taxon>
        <taxon>Neopterygii</taxon>
        <taxon>Teleostei</taxon>
        <taxon>Neoteleostei</taxon>
        <taxon>Acanthomorphata</taxon>
        <taxon>Eupercaria</taxon>
        <taxon>Tetraodontiformes</taxon>
        <taxon>Tetradontoidea</taxon>
        <taxon>Tetraodontidae</taxon>
        <taxon>Tetraodon</taxon>
    </lineage>
</organism>
<reference evidence="2" key="2">
    <citation type="submission" date="2004-02" db="EMBL/GenBank/DDBJ databases">
        <authorList>
            <consortium name="Genoscope"/>
            <consortium name="Whitehead Institute Centre for Genome Research"/>
        </authorList>
    </citation>
    <scope>NUCLEOTIDE SEQUENCE</scope>
</reference>
<dbReference type="AlphaFoldDB" id="Q4S293"/>
<name>Q4S293_TETNG</name>
<feature type="compositionally biased region" description="Basic and acidic residues" evidence="1">
    <location>
        <begin position="205"/>
        <end position="221"/>
    </location>
</feature>
<evidence type="ECO:0000256" key="1">
    <source>
        <dbReference type="SAM" id="MobiDB-lite"/>
    </source>
</evidence>
<feature type="non-terminal residue" evidence="2">
    <location>
        <position position="1"/>
    </location>
</feature>
<protein>
    <submittedName>
        <fullName evidence="2">(spotted green pufferfish) hypothetical protein</fullName>
    </submittedName>
</protein>
<proteinExistence type="predicted"/>
<comment type="caution">
    <text evidence="2">The sequence shown here is derived from an EMBL/GenBank/DDBJ whole genome shotgun (WGS) entry which is preliminary data.</text>
</comment>
<feature type="region of interest" description="Disordered" evidence="1">
    <location>
        <begin position="205"/>
        <end position="228"/>
    </location>
</feature>
<gene>
    <name evidence="2" type="ORF">GSTENG00025202001</name>
</gene>
<accession>Q4S293</accession>